<evidence type="ECO:0000256" key="1">
    <source>
        <dbReference type="SAM" id="Phobius"/>
    </source>
</evidence>
<protein>
    <submittedName>
        <fullName evidence="2">Uncharacterized protein</fullName>
    </submittedName>
</protein>
<feature type="transmembrane region" description="Helical" evidence="1">
    <location>
        <begin position="6"/>
        <end position="27"/>
    </location>
</feature>
<keyword evidence="3" id="KW-1185">Reference proteome</keyword>
<gene>
    <name evidence="2" type="ORF">NV381_03005</name>
</gene>
<dbReference type="Proteomes" id="UP001300012">
    <property type="component" value="Unassembled WGS sequence"/>
</dbReference>
<reference evidence="2 3" key="1">
    <citation type="submission" date="2022-08" db="EMBL/GenBank/DDBJ databases">
        <title>Paenibacillus endoradicis sp. nov., Paenibacillus radicibacter sp. nov and Paenibacillus pararadicis sp. nov., three cold-adapted plant growth-promoting bacteria isolated from root of Larix gmelinii in Great Khingan.</title>
        <authorList>
            <person name="Xue H."/>
        </authorList>
    </citation>
    <scope>NUCLEOTIDE SEQUENCE [LARGE SCALE GENOMIC DNA]</scope>
    <source>
        <strain evidence="2 3">N5-1-1-5</strain>
    </source>
</reference>
<keyword evidence="1" id="KW-0472">Membrane</keyword>
<comment type="caution">
    <text evidence="2">The sequence shown here is derived from an EMBL/GenBank/DDBJ whole genome shotgun (WGS) entry which is preliminary data.</text>
</comment>
<keyword evidence="1" id="KW-0812">Transmembrane</keyword>
<dbReference type="EMBL" id="JANQBD010000002">
    <property type="protein sequence ID" value="MCR8630165.1"/>
    <property type="molecule type" value="Genomic_DNA"/>
</dbReference>
<dbReference type="RefSeq" id="WP_258211786.1">
    <property type="nucleotide sequence ID" value="NZ_JANQBD010000002.1"/>
</dbReference>
<proteinExistence type="predicted"/>
<evidence type="ECO:0000313" key="3">
    <source>
        <dbReference type="Proteomes" id="UP001300012"/>
    </source>
</evidence>
<evidence type="ECO:0000313" key="2">
    <source>
        <dbReference type="EMBL" id="MCR8630165.1"/>
    </source>
</evidence>
<keyword evidence="1" id="KW-1133">Transmembrane helix</keyword>
<name>A0ABT1YDW7_9BACL</name>
<accession>A0ABT1YDW7</accession>
<sequence>MRIKSIGIQIGTVCFILVVGIMMRTIINDSKAAKTYLDQIHTYAPDYPKTKNGQTYGSPTDATSNETLPDLILVGSVDGTAGYVLKKDFIGELPKIPEKGITIQKSSSQGGRNVQLYDVDGKTIIGSFRIGAMNQNPTKAPNYPKNENGWTYGFAADATSYEMIPDLISAVGVDGTAGYVRKKDLDGEQPKTPEEALAIQKNRPVGGRDIPLYDVDGKTIIGVFHIG</sequence>
<organism evidence="2 3">
    <name type="scientific">Paenibacillus radicis</name>
    <name type="common">ex Xue et al. 2023</name>
    <dbReference type="NCBI Taxonomy" id="2972489"/>
    <lineage>
        <taxon>Bacteria</taxon>
        <taxon>Bacillati</taxon>
        <taxon>Bacillota</taxon>
        <taxon>Bacilli</taxon>
        <taxon>Bacillales</taxon>
        <taxon>Paenibacillaceae</taxon>
        <taxon>Paenibacillus</taxon>
    </lineage>
</organism>